<dbReference type="GO" id="GO:0003712">
    <property type="term" value="F:transcription coregulator activity"/>
    <property type="evidence" value="ECO:0007669"/>
    <property type="project" value="InterPro"/>
</dbReference>
<keyword evidence="3 6" id="KW-0805">Transcription regulation</keyword>
<evidence type="ECO:0000313" key="8">
    <source>
        <dbReference type="WBParaSite" id="SMUV_0001081301-mRNA-1"/>
    </source>
</evidence>
<dbReference type="InterPro" id="IPR037212">
    <property type="entry name" value="Med7/Med21-like"/>
</dbReference>
<comment type="similarity">
    <text evidence="2 6">Belongs to the Mediator complex subunit 7 family.</text>
</comment>
<dbReference type="GO" id="GO:0070847">
    <property type="term" value="C:core mediator complex"/>
    <property type="evidence" value="ECO:0007669"/>
    <property type="project" value="TreeGrafter"/>
</dbReference>
<dbReference type="GO" id="GO:0006357">
    <property type="term" value="P:regulation of transcription by RNA polymerase II"/>
    <property type="evidence" value="ECO:0007669"/>
    <property type="project" value="InterPro"/>
</dbReference>
<organism evidence="7 8">
    <name type="scientific">Syphacia muris</name>
    <dbReference type="NCBI Taxonomy" id="451379"/>
    <lineage>
        <taxon>Eukaryota</taxon>
        <taxon>Metazoa</taxon>
        <taxon>Ecdysozoa</taxon>
        <taxon>Nematoda</taxon>
        <taxon>Chromadorea</taxon>
        <taxon>Rhabditida</taxon>
        <taxon>Spirurina</taxon>
        <taxon>Oxyuridomorpha</taxon>
        <taxon>Oxyuroidea</taxon>
        <taxon>Oxyuridae</taxon>
        <taxon>Syphacia</taxon>
    </lineage>
</organism>
<dbReference type="WBParaSite" id="SMUV_0001081301-mRNA-1">
    <property type="protein sequence ID" value="SMUV_0001081301-mRNA-1"/>
    <property type="gene ID" value="SMUV_0001081301"/>
</dbReference>
<evidence type="ECO:0000256" key="1">
    <source>
        <dbReference type="ARBA" id="ARBA00004123"/>
    </source>
</evidence>
<proteinExistence type="inferred from homology"/>
<dbReference type="PANTHER" id="PTHR21428:SF11">
    <property type="entry name" value="MEDIATOR OF RNA POLYMERASE II TRANSCRIPTION SUBUNIT 7"/>
    <property type="match status" value="1"/>
</dbReference>
<sequence>MEQLYSDLSNWQNELKKLNRSTVSAFLDLLDVLIRCPDHPERRVKLENLRLLFINMHHLINEYRPVQAHDTLKAIMKAKIESVKEMTVQLRELIDNGRKVLDEETKVLSNLPEEVDRNTRTEVMNEISIYENAAERWRKLAEEVAIERQARSMLTEKQEALKMDVALCRLCDTYDAEYRTCSGMKECMDTCEEIRVVYNLFVVKYRAFEVVDEQQQFKFQNVDNISLILSCYCCEVVDPKNTRSGLAAAIRSCSRLLMP</sequence>
<protein>
    <recommendedName>
        <fullName evidence="6">Mediator of RNA polymerase II transcription subunit 7</fullName>
    </recommendedName>
</protein>
<evidence type="ECO:0000256" key="5">
    <source>
        <dbReference type="ARBA" id="ARBA00023242"/>
    </source>
</evidence>
<comment type="subunit">
    <text evidence="6">Component of the Mediator complex.</text>
</comment>
<keyword evidence="6" id="KW-0010">Activator</keyword>
<dbReference type="Proteomes" id="UP000046393">
    <property type="component" value="Unplaced"/>
</dbReference>
<dbReference type="Pfam" id="PF05983">
    <property type="entry name" value="Med7"/>
    <property type="match status" value="1"/>
</dbReference>
<dbReference type="Gene3D" id="6.10.140.200">
    <property type="match status" value="1"/>
</dbReference>
<evidence type="ECO:0000256" key="3">
    <source>
        <dbReference type="ARBA" id="ARBA00023015"/>
    </source>
</evidence>
<keyword evidence="4 6" id="KW-0804">Transcription</keyword>
<keyword evidence="5 6" id="KW-0539">Nucleus</keyword>
<keyword evidence="7" id="KW-1185">Reference proteome</keyword>
<dbReference type="InterPro" id="IPR044888">
    <property type="entry name" value="Mediatior_Med7_sf"/>
</dbReference>
<evidence type="ECO:0000256" key="4">
    <source>
        <dbReference type="ARBA" id="ARBA00023163"/>
    </source>
</evidence>
<evidence type="ECO:0000256" key="6">
    <source>
        <dbReference type="RuleBase" id="RU364060"/>
    </source>
</evidence>
<name>A0A0N5B0L1_9BILA</name>
<comment type="function">
    <text evidence="6">Component of the Mediator complex, a coactivator involved in the regulated transcription of nearly all RNA polymerase II-dependent genes. Mediator functions as a bridge to convey information from gene-specific regulatory proteins to the basal RNA polymerase II transcription machinery.</text>
</comment>
<comment type="subcellular location">
    <subcellularLocation>
        <location evidence="1 6">Nucleus</location>
    </subcellularLocation>
</comment>
<dbReference type="InterPro" id="IPR009244">
    <property type="entry name" value="Mediatior_Med7"/>
</dbReference>
<evidence type="ECO:0000256" key="2">
    <source>
        <dbReference type="ARBA" id="ARBA00009994"/>
    </source>
</evidence>
<dbReference type="AlphaFoldDB" id="A0A0N5B0L1"/>
<dbReference type="STRING" id="451379.A0A0N5B0L1"/>
<reference evidence="8" key="1">
    <citation type="submission" date="2017-02" db="UniProtKB">
        <authorList>
            <consortium name="WormBaseParasite"/>
        </authorList>
    </citation>
    <scope>IDENTIFICATION</scope>
</reference>
<dbReference type="GO" id="GO:0016592">
    <property type="term" value="C:mediator complex"/>
    <property type="evidence" value="ECO:0007669"/>
    <property type="project" value="InterPro"/>
</dbReference>
<dbReference type="SUPFAM" id="SSF140718">
    <property type="entry name" value="Mediator hinge subcomplex-like"/>
    <property type="match status" value="1"/>
</dbReference>
<evidence type="ECO:0000313" key="7">
    <source>
        <dbReference type="Proteomes" id="UP000046393"/>
    </source>
</evidence>
<dbReference type="PANTHER" id="PTHR21428">
    <property type="entry name" value="MEDIATOR OF RNA POLYMERASE II TRANSCRIPTION SUBUNIT 7"/>
    <property type="match status" value="1"/>
</dbReference>
<accession>A0A0N5B0L1</accession>